<evidence type="ECO:0008006" key="3">
    <source>
        <dbReference type="Google" id="ProtNLM"/>
    </source>
</evidence>
<name>A0A369B5S1_9ENTE</name>
<accession>A0A369B5S1</accession>
<dbReference type="AlphaFoldDB" id="A0A369B5S1"/>
<keyword evidence="2" id="KW-1185">Reference proteome</keyword>
<evidence type="ECO:0000313" key="2">
    <source>
        <dbReference type="Proteomes" id="UP000288197"/>
    </source>
</evidence>
<organism evidence="1 2">
    <name type="scientific">Vagococcus fluvialis</name>
    <dbReference type="NCBI Taxonomy" id="2738"/>
    <lineage>
        <taxon>Bacteria</taxon>
        <taxon>Bacillati</taxon>
        <taxon>Bacillota</taxon>
        <taxon>Bacilli</taxon>
        <taxon>Lactobacillales</taxon>
        <taxon>Enterococcaceae</taxon>
        <taxon>Vagococcus</taxon>
    </lineage>
</organism>
<dbReference type="OrthoDB" id="2320684at2"/>
<dbReference type="GeneID" id="63145213"/>
<dbReference type="EMBL" id="NGJX01000002">
    <property type="protein sequence ID" value="RSU04235.1"/>
    <property type="molecule type" value="Genomic_DNA"/>
</dbReference>
<proteinExistence type="predicted"/>
<gene>
    <name evidence="1" type="ORF">CBF32_02340</name>
</gene>
<dbReference type="RefSeq" id="WP_114288540.1">
    <property type="nucleotide sequence ID" value="NZ_NGJX01000002.1"/>
</dbReference>
<reference evidence="1 2" key="1">
    <citation type="submission" date="2017-05" db="EMBL/GenBank/DDBJ databases">
        <title>Vagococcus spp. assemblies.</title>
        <authorList>
            <person name="Gulvik C.A."/>
        </authorList>
    </citation>
    <scope>NUCLEOTIDE SEQUENCE [LARGE SCALE GENOMIC DNA]</scope>
    <source>
        <strain evidence="1 2">NCFB 2497</strain>
    </source>
</reference>
<evidence type="ECO:0000313" key="1">
    <source>
        <dbReference type="EMBL" id="RSU04235.1"/>
    </source>
</evidence>
<sequence length="391" mass="44533">MTAYFKWECREFFTNRKNLAIYLLLLFFSLFYWIQIDNNYQAIETVSKEKLQASVDTKDDFLANVNLEGETHPDTLGAVALFTPLVENEHAQLNALEKKDYRELAKIRSEWYYFGTDFSPLYFKDGNIYASEEGFYERMATSHKLLGYSEGKREIDLSLINEKTAAHALVRALNYLLPVMFIILGLVFSMDMIAKDRGHKSLLKGMPLSDGKKIMVKFLVASLGVFVSLIPLSVGFIGIGLSNGFGRLNIPIPVSYYKEHMPLITDLMFKNIHLGTYLLQAFILITLLVAVAICINLILGIWIKNAYFLLILTVSLPFLELLYNRFGYGDIHTITYFPTSYVRVGDVLTGHKGFFWADVNLNFQSGVMTVSVCLLVLVIILALHSRFKKLL</sequence>
<comment type="caution">
    <text evidence="1">The sequence shown here is derived from an EMBL/GenBank/DDBJ whole genome shotgun (WGS) entry which is preliminary data.</text>
</comment>
<dbReference type="Proteomes" id="UP000288197">
    <property type="component" value="Unassembled WGS sequence"/>
</dbReference>
<protein>
    <recommendedName>
        <fullName evidence="3">ABC transporter permease</fullName>
    </recommendedName>
</protein>